<sequence>MVDFDKTPGPEPEPGSGTADSSDNATEPTASFGTPFDYDATAEASLSEPPGTSESAPSHGPTGPTGPGWDTYSGIGNGPGWSSTPSYPAPSPDGSTDNPLGGFPPPPGYQQQGYGQQSYPQQGYPQQGYPQQGYGQPQNFGQQGYPQPGYQQQGYPQQGYGQQGFPQQSYGQQGYGVPPGYQGGPGFGVGPDAPYGRDPMTGEPLSDKSKIVGGLLQIFLGWLGVGRFYLGSIGIGVAQLFLFFFGVLLTAVFGLGLIVLFGLFVWHLVDGVLILVGNVTDPQGRKLRD</sequence>
<comment type="caution">
    <text evidence="8">The sequence shown here is derived from an EMBL/GenBank/DDBJ whole genome shotgun (WGS) entry which is preliminary data.</text>
</comment>
<evidence type="ECO:0000256" key="1">
    <source>
        <dbReference type="ARBA" id="ARBA00004141"/>
    </source>
</evidence>
<evidence type="ECO:0000259" key="7">
    <source>
        <dbReference type="Pfam" id="PF05154"/>
    </source>
</evidence>
<feature type="compositionally biased region" description="Polar residues" evidence="5">
    <location>
        <begin position="18"/>
        <end position="32"/>
    </location>
</feature>
<keyword evidence="3 6" id="KW-1133">Transmembrane helix</keyword>
<evidence type="ECO:0000256" key="6">
    <source>
        <dbReference type="SAM" id="Phobius"/>
    </source>
</evidence>
<evidence type="ECO:0000256" key="4">
    <source>
        <dbReference type="ARBA" id="ARBA00023136"/>
    </source>
</evidence>
<protein>
    <submittedName>
        <fullName evidence="8">TM2 domain-containing protein</fullName>
    </submittedName>
</protein>
<feature type="region of interest" description="Disordered" evidence="5">
    <location>
        <begin position="1"/>
        <end position="202"/>
    </location>
</feature>
<feature type="transmembrane region" description="Helical" evidence="6">
    <location>
        <begin position="242"/>
        <end position="269"/>
    </location>
</feature>
<feature type="compositionally biased region" description="Low complexity" evidence="5">
    <location>
        <begin position="109"/>
        <end position="180"/>
    </location>
</feature>
<evidence type="ECO:0000256" key="3">
    <source>
        <dbReference type="ARBA" id="ARBA00022989"/>
    </source>
</evidence>
<evidence type="ECO:0000313" key="8">
    <source>
        <dbReference type="EMBL" id="MDV6231572.1"/>
    </source>
</evidence>
<evidence type="ECO:0000256" key="2">
    <source>
        <dbReference type="ARBA" id="ARBA00022692"/>
    </source>
</evidence>
<keyword evidence="4 6" id="KW-0472">Membrane</keyword>
<organism evidence="8 9">
    <name type="scientific">Rhodococcus cercidiphylli</name>
    <dbReference type="NCBI Taxonomy" id="489916"/>
    <lineage>
        <taxon>Bacteria</taxon>
        <taxon>Bacillati</taxon>
        <taxon>Actinomycetota</taxon>
        <taxon>Actinomycetes</taxon>
        <taxon>Mycobacteriales</taxon>
        <taxon>Nocardiaceae</taxon>
        <taxon>Rhodococcus</taxon>
    </lineage>
</organism>
<evidence type="ECO:0000313" key="9">
    <source>
        <dbReference type="Proteomes" id="UP001185899"/>
    </source>
</evidence>
<comment type="subcellular location">
    <subcellularLocation>
        <location evidence="1">Membrane</location>
        <topology evidence="1">Multi-pass membrane protein</topology>
    </subcellularLocation>
</comment>
<accession>A0ABU4AZA6</accession>
<dbReference type="InterPro" id="IPR007829">
    <property type="entry name" value="TM2"/>
</dbReference>
<keyword evidence="2 6" id="KW-0812">Transmembrane</keyword>
<dbReference type="EMBL" id="JAWLKE010000005">
    <property type="protein sequence ID" value="MDV6231572.1"/>
    <property type="molecule type" value="Genomic_DNA"/>
</dbReference>
<name>A0ABU4AZA6_9NOCA</name>
<keyword evidence="9" id="KW-1185">Reference proteome</keyword>
<feature type="transmembrane region" description="Helical" evidence="6">
    <location>
        <begin position="211"/>
        <end position="230"/>
    </location>
</feature>
<reference evidence="8 9" key="1">
    <citation type="submission" date="2023-10" db="EMBL/GenBank/DDBJ databases">
        <title>Development of a sustainable strategy for remediation of hydrocarbon-contaminated territories based on the waste exchange concept.</title>
        <authorList>
            <person name="Krivoruchko A."/>
        </authorList>
    </citation>
    <scope>NUCLEOTIDE SEQUENCE [LARGE SCALE GENOMIC DNA]</scope>
    <source>
        <strain evidence="8 9">IEGM 1322</strain>
    </source>
</reference>
<dbReference type="RefSeq" id="WP_269593948.1">
    <property type="nucleotide sequence ID" value="NZ_JAWLKE010000005.1"/>
</dbReference>
<gene>
    <name evidence="8" type="ORF">R3P95_13510</name>
</gene>
<dbReference type="Proteomes" id="UP001185899">
    <property type="component" value="Unassembled WGS sequence"/>
</dbReference>
<dbReference type="Pfam" id="PF05154">
    <property type="entry name" value="TM2"/>
    <property type="match status" value="1"/>
</dbReference>
<feature type="domain" description="TM2" evidence="7">
    <location>
        <begin position="207"/>
        <end position="250"/>
    </location>
</feature>
<proteinExistence type="predicted"/>
<evidence type="ECO:0000256" key="5">
    <source>
        <dbReference type="SAM" id="MobiDB-lite"/>
    </source>
</evidence>